<evidence type="ECO:0000256" key="1">
    <source>
        <dbReference type="ARBA" id="ARBA00004141"/>
    </source>
</evidence>
<evidence type="ECO:0000313" key="8">
    <source>
        <dbReference type="Proteomes" id="UP000254651"/>
    </source>
</evidence>
<feature type="transmembrane region" description="Helical" evidence="6">
    <location>
        <begin position="387"/>
        <end position="415"/>
    </location>
</feature>
<dbReference type="GO" id="GO:0022857">
    <property type="term" value="F:transmembrane transporter activity"/>
    <property type="evidence" value="ECO:0007669"/>
    <property type="project" value="InterPro"/>
</dbReference>
<proteinExistence type="inferred from homology"/>
<name>A0A378UGD6_BERDE</name>
<evidence type="ECO:0000256" key="4">
    <source>
        <dbReference type="ARBA" id="ARBA00022989"/>
    </source>
</evidence>
<keyword evidence="3 6" id="KW-0812">Transmembrane</keyword>
<dbReference type="PIRSF" id="PIRSF002457">
    <property type="entry name" value="DASS"/>
    <property type="match status" value="1"/>
</dbReference>
<organism evidence="7 8">
    <name type="scientific">Bergeriella denitrificans</name>
    <name type="common">Neisseria denitrificans</name>
    <dbReference type="NCBI Taxonomy" id="494"/>
    <lineage>
        <taxon>Bacteria</taxon>
        <taxon>Pseudomonadati</taxon>
        <taxon>Pseudomonadota</taxon>
        <taxon>Betaproteobacteria</taxon>
        <taxon>Neisseriales</taxon>
        <taxon>Neisseriaceae</taxon>
        <taxon>Bergeriella</taxon>
    </lineage>
</organism>
<feature type="transmembrane region" description="Helical" evidence="6">
    <location>
        <begin position="467"/>
        <end position="487"/>
    </location>
</feature>
<dbReference type="AlphaFoldDB" id="A0A378UGD6"/>
<feature type="transmembrane region" description="Helical" evidence="6">
    <location>
        <begin position="95"/>
        <end position="114"/>
    </location>
</feature>
<dbReference type="InterPro" id="IPR001898">
    <property type="entry name" value="SLC13A/DASS"/>
</dbReference>
<feature type="transmembrane region" description="Helical" evidence="6">
    <location>
        <begin position="231"/>
        <end position="257"/>
    </location>
</feature>
<feature type="transmembrane region" description="Helical" evidence="6">
    <location>
        <begin position="313"/>
        <end position="332"/>
    </location>
</feature>
<evidence type="ECO:0000313" key="7">
    <source>
        <dbReference type="EMBL" id="STZ75512.1"/>
    </source>
</evidence>
<evidence type="ECO:0000256" key="5">
    <source>
        <dbReference type="ARBA" id="ARBA00023136"/>
    </source>
</evidence>
<keyword evidence="4 6" id="KW-1133">Transmembrane helix</keyword>
<dbReference type="PANTHER" id="PTHR42826">
    <property type="entry name" value="DICARBOXYLATE TRANSPORTER 2.1, CHLOROPLASTIC"/>
    <property type="match status" value="1"/>
</dbReference>
<feature type="transmembrane region" description="Helical" evidence="6">
    <location>
        <begin position="189"/>
        <end position="211"/>
    </location>
</feature>
<reference evidence="7 8" key="1">
    <citation type="submission" date="2018-06" db="EMBL/GenBank/DDBJ databases">
        <authorList>
            <consortium name="Pathogen Informatics"/>
            <person name="Doyle S."/>
        </authorList>
    </citation>
    <scope>NUCLEOTIDE SEQUENCE [LARGE SCALE GENOMIC DNA]</scope>
    <source>
        <strain evidence="7 8">NCTC10295</strain>
    </source>
</reference>
<feature type="transmembrane region" description="Helical" evidence="6">
    <location>
        <begin position="31"/>
        <end position="48"/>
    </location>
</feature>
<dbReference type="RefSeq" id="WP_066076868.1">
    <property type="nucleotide sequence ID" value="NZ_CP181246.1"/>
</dbReference>
<dbReference type="Pfam" id="PF00939">
    <property type="entry name" value="Na_sulph_symp"/>
    <property type="match status" value="1"/>
</dbReference>
<dbReference type="InterPro" id="IPR030676">
    <property type="entry name" value="CitT-rel"/>
</dbReference>
<evidence type="ECO:0000256" key="6">
    <source>
        <dbReference type="SAM" id="Phobius"/>
    </source>
</evidence>
<evidence type="ECO:0000256" key="3">
    <source>
        <dbReference type="ARBA" id="ARBA00022692"/>
    </source>
</evidence>
<feature type="transmembrane region" description="Helical" evidence="6">
    <location>
        <begin position="287"/>
        <end position="307"/>
    </location>
</feature>
<dbReference type="NCBIfam" id="TIGR00785">
    <property type="entry name" value="dass"/>
    <property type="match status" value="1"/>
</dbReference>
<sequence>MGFKPIPAAVALILTLLIWFIIPVPEGVSPQAWHLLALFVGIIAGIIGKAMPIGAMAILGITLVALTGVTVPELVDGEPVKNPAGQAIKDALSSLNNSLIWMIGIAIIISRGLLKTGLGMRIGYLLISLFGKRTLGVGYSLAIADLFIAPVTPSNTARGGAIVHPIMKSIALSFDSDPEKGTEGKIGKYLALVNYHANIICCIIFITATAPNPLVVELVAKATDSDIHLSWGTWFAAMVVPGLAALLLMPLVLYFLYTPEIKQTPNATSLAKEQLKEMGPMKREEKIMLGIFLLLLFLWAGVPDMLFGIKIDATTTTFLGFALCLLTGVLTWDDALKEKGAWDTVVWFAALVMMANFLNKLGLIGWLSDYLQAGISGMGLGWQGGCALLMLAYLYAHYVFASGTAHVTAMFGAFYGAGLALGAPPMLFALMMAAATGIMMSLTHYASGSSPVIYGSGFVTMTEWWKAGFIMSVLELLIFATIGLAWWKVLGHW</sequence>
<gene>
    <name evidence="7" type="primary">ybhI_1</name>
    <name evidence="7" type="ORF">NCTC10295_00247</name>
</gene>
<dbReference type="Proteomes" id="UP000254651">
    <property type="component" value="Unassembled WGS sequence"/>
</dbReference>
<feature type="transmembrane region" description="Helical" evidence="6">
    <location>
        <begin position="344"/>
        <end position="367"/>
    </location>
</feature>
<keyword evidence="5 6" id="KW-0472">Membrane</keyword>
<comment type="subcellular location">
    <subcellularLocation>
        <location evidence="1">Membrane</location>
        <topology evidence="1">Multi-pass membrane protein</topology>
    </subcellularLocation>
</comment>
<dbReference type="EMBL" id="UGQS01000001">
    <property type="protein sequence ID" value="STZ75512.1"/>
    <property type="molecule type" value="Genomic_DNA"/>
</dbReference>
<dbReference type="GO" id="GO:0016020">
    <property type="term" value="C:membrane"/>
    <property type="evidence" value="ECO:0007669"/>
    <property type="project" value="UniProtKB-SubCell"/>
</dbReference>
<keyword evidence="8" id="KW-1185">Reference proteome</keyword>
<accession>A0A378UGD6</accession>
<comment type="similarity">
    <text evidence="2">Belongs to the SLC13A/DASS transporter (TC 2.A.47) family. DIT1 subfamily.</text>
</comment>
<protein>
    <submittedName>
        <fullName evidence="7">Integral membrane transport protein</fullName>
    </submittedName>
</protein>
<evidence type="ECO:0000256" key="2">
    <source>
        <dbReference type="ARBA" id="ARBA00007349"/>
    </source>
</evidence>
<feature type="transmembrane region" description="Helical" evidence="6">
    <location>
        <begin position="7"/>
        <end position="25"/>
    </location>
</feature>
<feature type="transmembrane region" description="Helical" evidence="6">
    <location>
        <begin position="55"/>
        <end position="75"/>
    </location>
</feature>